<feature type="transmembrane region" description="Helical" evidence="6">
    <location>
        <begin position="167"/>
        <end position="186"/>
    </location>
</feature>
<reference evidence="8 9" key="1">
    <citation type="submission" date="2023-08" db="EMBL/GenBank/DDBJ databases">
        <authorList>
            <person name="Park J.-S."/>
        </authorList>
    </citation>
    <scope>NUCLEOTIDE SEQUENCE [LARGE SCALE GENOMIC DNA]</scope>
    <source>
        <strain evidence="8 9">2205SS18-9</strain>
    </source>
</reference>
<evidence type="ECO:0000256" key="3">
    <source>
        <dbReference type="ARBA" id="ARBA00022692"/>
    </source>
</evidence>
<protein>
    <submittedName>
        <fullName evidence="8">Type II secretion system F family protein</fullName>
    </submittedName>
</protein>
<keyword evidence="5 6" id="KW-0472">Membrane</keyword>
<feature type="transmembrane region" description="Helical" evidence="6">
    <location>
        <begin position="198"/>
        <end position="217"/>
    </location>
</feature>
<sequence>MGALITFLIFNLVLSFKMGLMAAPFGLLLAKKIPVLVKKWRFYFLRKKVLEELEGACMVISSTVRGGLTLLDAYKSTINYVSSPLKEEFETIVNQVQYGGRTLAEAVKGFSKKYESPEIEMLYHATYLATTVGGKEVPSIMKNLSNSIRERKQIDKKIKAKTTYQRISAVTISLIPIMILFTFKFMAPELYQSLLFDARIFLVIGILLTVVAWYFIFKIMNFEDV</sequence>
<evidence type="ECO:0000259" key="7">
    <source>
        <dbReference type="Pfam" id="PF00482"/>
    </source>
</evidence>
<dbReference type="InterPro" id="IPR042094">
    <property type="entry name" value="T2SS_GspF_sf"/>
</dbReference>
<accession>A0ABT9J3F3</accession>
<name>A0ABT9J3F3_9BACL</name>
<dbReference type="Pfam" id="PF00482">
    <property type="entry name" value="T2SSF"/>
    <property type="match status" value="1"/>
</dbReference>
<evidence type="ECO:0000313" key="9">
    <source>
        <dbReference type="Proteomes" id="UP001231941"/>
    </source>
</evidence>
<feature type="domain" description="Type II secretion system protein GspF" evidence="7">
    <location>
        <begin position="57"/>
        <end position="181"/>
    </location>
</feature>
<dbReference type="EMBL" id="JAVAMP010000012">
    <property type="protein sequence ID" value="MDP5276125.1"/>
    <property type="molecule type" value="Genomic_DNA"/>
</dbReference>
<keyword evidence="3 6" id="KW-0812">Transmembrane</keyword>
<comment type="subcellular location">
    <subcellularLocation>
        <location evidence="1">Cell membrane</location>
        <topology evidence="1">Multi-pass membrane protein</topology>
    </subcellularLocation>
</comment>
<keyword evidence="9" id="KW-1185">Reference proteome</keyword>
<dbReference type="InterPro" id="IPR018076">
    <property type="entry name" value="T2SS_GspF_dom"/>
</dbReference>
<feature type="transmembrane region" description="Helical" evidence="6">
    <location>
        <begin position="6"/>
        <end position="30"/>
    </location>
</feature>
<evidence type="ECO:0000256" key="6">
    <source>
        <dbReference type="SAM" id="Phobius"/>
    </source>
</evidence>
<dbReference type="PANTHER" id="PTHR35007">
    <property type="entry name" value="INTEGRAL MEMBRANE PROTEIN-RELATED"/>
    <property type="match status" value="1"/>
</dbReference>
<evidence type="ECO:0000256" key="5">
    <source>
        <dbReference type="ARBA" id="ARBA00023136"/>
    </source>
</evidence>
<keyword evidence="4 6" id="KW-1133">Transmembrane helix</keyword>
<evidence type="ECO:0000256" key="2">
    <source>
        <dbReference type="ARBA" id="ARBA00022475"/>
    </source>
</evidence>
<evidence type="ECO:0000313" key="8">
    <source>
        <dbReference type="EMBL" id="MDP5276125.1"/>
    </source>
</evidence>
<dbReference type="Proteomes" id="UP001231941">
    <property type="component" value="Unassembled WGS sequence"/>
</dbReference>
<comment type="caution">
    <text evidence="8">The sequence shown here is derived from an EMBL/GenBank/DDBJ whole genome shotgun (WGS) entry which is preliminary data.</text>
</comment>
<dbReference type="PANTHER" id="PTHR35007:SF1">
    <property type="entry name" value="PILUS ASSEMBLY PROTEIN"/>
    <property type="match status" value="1"/>
</dbReference>
<gene>
    <name evidence="8" type="ORF">Q5Y73_18665</name>
</gene>
<dbReference type="RefSeq" id="WP_305993436.1">
    <property type="nucleotide sequence ID" value="NZ_JAVAMP010000012.1"/>
</dbReference>
<keyword evidence="2" id="KW-1003">Cell membrane</keyword>
<organism evidence="8 9">
    <name type="scientific">Chengkuizengella axinellae</name>
    <dbReference type="NCBI Taxonomy" id="3064388"/>
    <lineage>
        <taxon>Bacteria</taxon>
        <taxon>Bacillati</taxon>
        <taxon>Bacillota</taxon>
        <taxon>Bacilli</taxon>
        <taxon>Bacillales</taxon>
        <taxon>Paenibacillaceae</taxon>
        <taxon>Chengkuizengella</taxon>
    </lineage>
</organism>
<evidence type="ECO:0000256" key="1">
    <source>
        <dbReference type="ARBA" id="ARBA00004651"/>
    </source>
</evidence>
<proteinExistence type="predicted"/>
<dbReference type="Gene3D" id="1.20.81.30">
    <property type="entry name" value="Type II secretion system (T2SS), domain F"/>
    <property type="match status" value="1"/>
</dbReference>
<evidence type="ECO:0000256" key="4">
    <source>
        <dbReference type="ARBA" id="ARBA00022989"/>
    </source>
</evidence>